<organism evidence="1 2">
    <name type="scientific">Russula earlei</name>
    <dbReference type="NCBI Taxonomy" id="71964"/>
    <lineage>
        <taxon>Eukaryota</taxon>
        <taxon>Fungi</taxon>
        <taxon>Dikarya</taxon>
        <taxon>Basidiomycota</taxon>
        <taxon>Agaricomycotina</taxon>
        <taxon>Agaricomycetes</taxon>
        <taxon>Russulales</taxon>
        <taxon>Russulaceae</taxon>
        <taxon>Russula</taxon>
    </lineage>
</organism>
<evidence type="ECO:0000313" key="1">
    <source>
        <dbReference type="EMBL" id="KAI9452992.1"/>
    </source>
</evidence>
<gene>
    <name evidence="1" type="ORF">F5148DRAFT_493816</name>
</gene>
<protein>
    <submittedName>
        <fullName evidence="1">Kinase-like domain-containing protein</fullName>
    </submittedName>
</protein>
<reference evidence="1" key="1">
    <citation type="submission" date="2021-03" db="EMBL/GenBank/DDBJ databases">
        <title>Evolutionary priming and transition to the ectomycorrhizal habit in an iconic lineage of mushroom-forming fungi: is preadaptation a requirement?</title>
        <authorList>
            <consortium name="DOE Joint Genome Institute"/>
            <person name="Looney B.P."/>
            <person name="Miyauchi S."/>
            <person name="Morin E."/>
            <person name="Drula E."/>
            <person name="Courty P.E."/>
            <person name="Chicoki N."/>
            <person name="Fauchery L."/>
            <person name="Kohler A."/>
            <person name="Kuo A."/>
            <person name="LaButti K."/>
            <person name="Pangilinan J."/>
            <person name="Lipzen A."/>
            <person name="Riley R."/>
            <person name="Andreopoulos W."/>
            <person name="He G."/>
            <person name="Johnson J."/>
            <person name="Barry K.W."/>
            <person name="Grigoriev I.V."/>
            <person name="Nagy L."/>
            <person name="Hibbett D."/>
            <person name="Henrissat B."/>
            <person name="Matheny P.B."/>
            <person name="Labbe J."/>
            <person name="Martin A.F."/>
        </authorList>
    </citation>
    <scope>NUCLEOTIDE SEQUENCE</scope>
    <source>
        <strain evidence="1">BPL698</strain>
    </source>
</reference>
<accession>A0ACC0TZM2</accession>
<proteinExistence type="predicted"/>
<keyword evidence="2" id="KW-1185">Reference proteome</keyword>
<comment type="caution">
    <text evidence="1">The sequence shown here is derived from an EMBL/GenBank/DDBJ whole genome shotgun (WGS) entry which is preliminary data.</text>
</comment>
<name>A0ACC0TZM2_9AGAM</name>
<dbReference type="Proteomes" id="UP001207468">
    <property type="component" value="Unassembled WGS sequence"/>
</dbReference>
<evidence type="ECO:0000313" key="2">
    <source>
        <dbReference type="Proteomes" id="UP001207468"/>
    </source>
</evidence>
<dbReference type="EMBL" id="JAGFNK010000321">
    <property type="protein sequence ID" value="KAI9452992.1"/>
    <property type="molecule type" value="Genomic_DNA"/>
</dbReference>
<sequence length="386" mass="44176">MLIHDFYMIRLLGHGSSGTVHLVREKSSGRLYALKSMPKHDGQSVKRNDAEQSALLLFRDDDRVIRFYASFDDSANFYIATEYFPAGDLFSLIYTCDDFSRKDAKLYAAELLLAIEAVHERGVIHRDLKPENIMIAMDGHLVLADFGLAWRLEKGRDFPESRVGTPEYSAPEVLLEKPYGLEADLWSFGVILYEMLSRQLPFQVFLNAPRNDRRWIKLQTQRVVTSDPEFRSCNFSADAKDILQKLLAKQFRKRLVSIGKIKLHHFFSTLDWQIMLARSHRPPWRPYFVPCEAEHLPPPLPPFRPQDNIPSVTEDNPGRNISACATPCSNIGAGDEYSSPLIKVGWDQVGACEACLRLCQFGRNNPVIDGRSKRLKGWMRCFRNHG</sequence>